<dbReference type="PANTHER" id="PTHR38098:SF1">
    <property type="entry name" value="LPS-ASSEMBLY LIPOPROTEIN LPTE"/>
    <property type="match status" value="1"/>
</dbReference>
<accession>A0A6N4DNG2</accession>
<dbReference type="GO" id="GO:0009279">
    <property type="term" value="C:cell outer membrane"/>
    <property type="evidence" value="ECO:0007669"/>
    <property type="project" value="UniProtKB-UniRule"/>
</dbReference>
<dbReference type="InterPro" id="IPR007485">
    <property type="entry name" value="LPS_assembly_LptE"/>
</dbReference>
<keyword evidence="3" id="KW-0564">Palmitate</keyword>
<comment type="function">
    <text evidence="6">Together with LptD, is involved in the assembly of lipopolysaccharide (LPS) at the surface of the outer membrane. Required for the proper assembly of LptD. Binds LPS and may serve as the LPS recognition site at the outer membrane.</text>
</comment>
<comment type="caution">
    <text evidence="8">The sequence shown here is derived from an EMBL/GenBank/DDBJ whole genome shotgun (WGS) entry which is preliminary data.</text>
</comment>
<evidence type="ECO:0000256" key="3">
    <source>
        <dbReference type="ARBA" id="ARBA00023139"/>
    </source>
</evidence>
<dbReference type="GO" id="GO:1990351">
    <property type="term" value="C:transporter complex"/>
    <property type="evidence" value="ECO:0007669"/>
    <property type="project" value="TreeGrafter"/>
</dbReference>
<dbReference type="HAMAP" id="MF_01186">
    <property type="entry name" value="LPS_assembly_LptE"/>
    <property type="match status" value="1"/>
</dbReference>
<sequence length="194" mass="21679">MARRCARSSWYPENWSTSSPTDNEKKESMVSKRIIQLGLAAGLLMLLQGCGFHLRGDVALPATISPLRIDGIGRHHGLYTELSLMLRGNGIQVAGEGDAARSRLRISDYKSRRRTLSVDGSGNVIEYELHEGATFELRDDQGNERVAAQPLSLTRSYNNNGSQALGKQDEENTIRREMQRDLVQRILSRLQAQL</sequence>
<protein>
    <recommendedName>
        <fullName evidence="6">LPS-assembly lipoprotein LptE</fullName>
    </recommendedName>
</protein>
<dbReference type="Gene3D" id="3.30.160.150">
    <property type="entry name" value="Lipoprotein like domain"/>
    <property type="match status" value="1"/>
</dbReference>
<evidence type="ECO:0000256" key="2">
    <source>
        <dbReference type="ARBA" id="ARBA00023136"/>
    </source>
</evidence>
<evidence type="ECO:0000313" key="9">
    <source>
        <dbReference type="Proteomes" id="UP000250928"/>
    </source>
</evidence>
<evidence type="ECO:0000256" key="5">
    <source>
        <dbReference type="ARBA" id="ARBA00023288"/>
    </source>
</evidence>
<feature type="region of interest" description="Disordered" evidence="7">
    <location>
        <begin position="1"/>
        <end position="26"/>
    </location>
</feature>
<name>A0A6N4DNG2_9GAMM</name>
<keyword evidence="5" id="KW-0449">Lipoprotein</keyword>
<comment type="subunit">
    <text evidence="6">Component of the lipopolysaccharide transport and assembly complex. Interacts with LptD.</text>
</comment>
<keyword evidence="2 6" id="KW-0472">Membrane</keyword>
<dbReference type="GO" id="GO:0043165">
    <property type="term" value="P:Gram-negative-bacterium-type cell outer membrane assembly"/>
    <property type="evidence" value="ECO:0007669"/>
    <property type="project" value="UniProtKB-UniRule"/>
</dbReference>
<comment type="similarity">
    <text evidence="6">Belongs to the LptE lipoprotein family.</text>
</comment>
<dbReference type="GO" id="GO:0015920">
    <property type="term" value="P:lipopolysaccharide transport"/>
    <property type="evidence" value="ECO:0007669"/>
    <property type="project" value="TreeGrafter"/>
</dbReference>
<evidence type="ECO:0000256" key="6">
    <source>
        <dbReference type="HAMAP-Rule" id="MF_01186"/>
    </source>
</evidence>
<organism evidence="8 9">
    <name type="scientific">Candidatus Sedimenticola endophacoides</name>
    <dbReference type="NCBI Taxonomy" id="2548426"/>
    <lineage>
        <taxon>Bacteria</taxon>
        <taxon>Pseudomonadati</taxon>
        <taxon>Pseudomonadota</taxon>
        <taxon>Gammaproteobacteria</taxon>
        <taxon>Chromatiales</taxon>
        <taxon>Sedimenticolaceae</taxon>
        <taxon>Sedimenticola</taxon>
    </lineage>
</organism>
<dbReference type="EMBL" id="PQCO01000246">
    <property type="protein sequence ID" value="PUD99788.1"/>
    <property type="molecule type" value="Genomic_DNA"/>
</dbReference>
<dbReference type="Proteomes" id="UP000250928">
    <property type="component" value="Unassembled WGS sequence"/>
</dbReference>
<evidence type="ECO:0000313" key="8">
    <source>
        <dbReference type="EMBL" id="PUD99788.1"/>
    </source>
</evidence>
<dbReference type="PANTHER" id="PTHR38098">
    <property type="entry name" value="LPS-ASSEMBLY LIPOPROTEIN LPTE"/>
    <property type="match status" value="1"/>
</dbReference>
<dbReference type="GO" id="GO:0001530">
    <property type="term" value="F:lipopolysaccharide binding"/>
    <property type="evidence" value="ECO:0007669"/>
    <property type="project" value="TreeGrafter"/>
</dbReference>
<gene>
    <name evidence="6" type="primary">lptE</name>
    <name evidence="8" type="ORF">C3L24_10305</name>
</gene>
<dbReference type="AlphaFoldDB" id="A0A6N4DNG2"/>
<proteinExistence type="inferred from homology"/>
<keyword evidence="1" id="KW-0732">Signal</keyword>
<dbReference type="Pfam" id="PF04390">
    <property type="entry name" value="LptE"/>
    <property type="match status" value="1"/>
</dbReference>
<evidence type="ECO:0000256" key="1">
    <source>
        <dbReference type="ARBA" id="ARBA00022729"/>
    </source>
</evidence>
<evidence type="ECO:0000256" key="7">
    <source>
        <dbReference type="SAM" id="MobiDB-lite"/>
    </source>
</evidence>
<evidence type="ECO:0000256" key="4">
    <source>
        <dbReference type="ARBA" id="ARBA00023237"/>
    </source>
</evidence>
<keyword evidence="4 6" id="KW-0998">Cell outer membrane</keyword>
<reference evidence="8 9" key="1">
    <citation type="submission" date="2018-01" db="EMBL/GenBank/DDBJ databases">
        <title>Novel co-symbiosis in the lucinid bivalve Phacoides pectinatus.</title>
        <authorList>
            <person name="Lim S.J."/>
            <person name="Davis B.G."/>
            <person name="Gill D.E."/>
            <person name="Engel A.S."/>
            <person name="Anderson L.C."/>
            <person name="Campbell B.J."/>
        </authorList>
    </citation>
    <scope>NUCLEOTIDE SEQUENCE [LARGE SCALE GENOMIC DNA]</scope>
    <source>
        <strain evidence="8">N3_P5</strain>
    </source>
</reference>